<evidence type="ECO:0000256" key="3">
    <source>
        <dbReference type="ARBA" id="ARBA00022989"/>
    </source>
</evidence>
<dbReference type="PANTHER" id="PTHR44755">
    <property type="entry name" value="NATRIURETIC PEPTIDE RECEPTOR 3-RELATED"/>
    <property type="match status" value="1"/>
</dbReference>
<dbReference type="InterPro" id="IPR052612">
    <property type="entry name" value="ANP_Clearance_Receptor"/>
</dbReference>
<accession>A0A2R2MNA8</accession>
<dbReference type="KEGG" id="lak:112042039"/>
<dbReference type="PANTHER" id="PTHR44755:SF8">
    <property type="entry name" value="RECEPTOR LIGAND BINDING REGION DOMAIN-CONTAINING PROTEIN"/>
    <property type="match status" value="1"/>
</dbReference>
<evidence type="ECO:0000313" key="9">
    <source>
        <dbReference type="Proteomes" id="UP000085678"/>
    </source>
</evidence>
<dbReference type="Pfam" id="PF01094">
    <property type="entry name" value="ANF_receptor"/>
    <property type="match status" value="1"/>
</dbReference>
<keyword evidence="7" id="KW-0732">Signal</keyword>
<organism evidence="9 10">
    <name type="scientific">Lingula anatina</name>
    <name type="common">Brachiopod</name>
    <name type="synonym">Lingula unguis</name>
    <dbReference type="NCBI Taxonomy" id="7574"/>
    <lineage>
        <taxon>Eukaryota</taxon>
        <taxon>Metazoa</taxon>
        <taxon>Spiralia</taxon>
        <taxon>Lophotrochozoa</taxon>
        <taxon>Brachiopoda</taxon>
        <taxon>Linguliformea</taxon>
        <taxon>Lingulata</taxon>
        <taxon>Lingulida</taxon>
        <taxon>Linguloidea</taxon>
        <taxon>Lingulidae</taxon>
        <taxon>Lingula</taxon>
    </lineage>
</organism>
<proteinExistence type="predicted"/>
<protein>
    <submittedName>
        <fullName evidence="10">Guanylate cyclase 32E-like</fullName>
    </submittedName>
</protein>
<evidence type="ECO:0000256" key="7">
    <source>
        <dbReference type="SAM" id="SignalP"/>
    </source>
</evidence>
<gene>
    <name evidence="10" type="primary">LOC112042039</name>
</gene>
<evidence type="ECO:0000256" key="4">
    <source>
        <dbReference type="ARBA" id="ARBA00023136"/>
    </source>
</evidence>
<name>A0A2R2MNA8_LINAN</name>
<evidence type="ECO:0000256" key="6">
    <source>
        <dbReference type="ARBA" id="ARBA00023180"/>
    </source>
</evidence>
<dbReference type="GO" id="GO:0004930">
    <property type="term" value="F:G protein-coupled receptor activity"/>
    <property type="evidence" value="ECO:0007669"/>
    <property type="project" value="InterPro"/>
</dbReference>
<evidence type="ECO:0000256" key="1">
    <source>
        <dbReference type="ARBA" id="ARBA00004141"/>
    </source>
</evidence>
<dbReference type="PRINTS" id="PR00248">
    <property type="entry name" value="GPCRMGR"/>
</dbReference>
<dbReference type="OrthoDB" id="6145973at2759"/>
<dbReference type="GeneID" id="112042039"/>
<feature type="domain" description="Receptor ligand binding region" evidence="8">
    <location>
        <begin position="53"/>
        <end position="255"/>
    </location>
</feature>
<keyword evidence="3" id="KW-1133">Transmembrane helix</keyword>
<dbReference type="SUPFAM" id="SSF53822">
    <property type="entry name" value="Periplasmic binding protein-like I"/>
    <property type="match status" value="1"/>
</dbReference>
<dbReference type="Gene3D" id="3.40.50.2300">
    <property type="match status" value="1"/>
</dbReference>
<dbReference type="Proteomes" id="UP000085678">
    <property type="component" value="Unplaced"/>
</dbReference>
<dbReference type="AlphaFoldDB" id="A0A2R2MNA8"/>
<dbReference type="InterPro" id="IPR000337">
    <property type="entry name" value="GPCR_3"/>
</dbReference>
<dbReference type="CDD" id="cd06352">
    <property type="entry name" value="PBP1_NPR_GC-like"/>
    <property type="match status" value="1"/>
</dbReference>
<reference evidence="10" key="1">
    <citation type="submission" date="2025-08" db="UniProtKB">
        <authorList>
            <consortium name="RefSeq"/>
        </authorList>
    </citation>
    <scope>IDENTIFICATION</scope>
    <source>
        <tissue evidence="10">Gonads</tissue>
    </source>
</reference>
<feature type="chain" id="PRO_5015199558" evidence="7">
    <location>
        <begin position="20"/>
        <end position="258"/>
    </location>
</feature>
<keyword evidence="2" id="KW-0812">Transmembrane</keyword>
<keyword evidence="9" id="KW-1185">Reference proteome</keyword>
<evidence type="ECO:0000256" key="5">
    <source>
        <dbReference type="ARBA" id="ARBA00023170"/>
    </source>
</evidence>
<dbReference type="GO" id="GO:0016020">
    <property type="term" value="C:membrane"/>
    <property type="evidence" value="ECO:0007669"/>
    <property type="project" value="UniProtKB-SubCell"/>
</dbReference>
<dbReference type="RefSeq" id="XP_023931696.1">
    <property type="nucleotide sequence ID" value="XM_024075928.1"/>
</dbReference>
<dbReference type="InterPro" id="IPR028082">
    <property type="entry name" value="Peripla_BP_I"/>
</dbReference>
<sequence length="258" mass="28310">MTKLTPLIACTMLHVLAWGDTQNATQVPDPNVTVNLGVLIPWTGSWPAGRRSASAVIIAVEDLNADLIILPGRTVRFSWMDTNCNAHKGLEAAVSLFDHFTEISPHTHYEDDGDHSQKLHAYIGGACDEVCEPVGLWAGVMNIPMVSYGCSASKLSNKVQFPTFVRTVGPYAKIARMFWHICAYFKWNHVGILASTESVWQVIGNAVKSTLESKSATIGDFHSVAPGSSTTSKDSTNRGIMQTMGRDSRIRFFFIHQV</sequence>
<dbReference type="InParanoid" id="A0A2R2MNA8"/>
<keyword evidence="5" id="KW-0675">Receptor</keyword>
<keyword evidence="6" id="KW-0325">Glycoprotein</keyword>
<dbReference type="InterPro" id="IPR001828">
    <property type="entry name" value="ANF_lig-bd_rcpt"/>
</dbReference>
<evidence type="ECO:0000259" key="8">
    <source>
        <dbReference type="Pfam" id="PF01094"/>
    </source>
</evidence>
<evidence type="ECO:0000313" key="10">
    <source>
        <dbReference type="RefSeq" id="XP_023931696.1"/>
    </source>
</evidence>
<comment type="subcellular location">
    <subcellularLocation>
        <location evidence="1">Membrane</location>
        <topology evidence="1">Multi-pass membrane protein</topology>
    </subcellularLocation>
</comment>
<feature type="signal peptide" evidence="7">
    <location>
        <begin position="1"/>
        <end position="19"/>
    </location>
</feature>
<dbReference type="GO" id="GO:0017046">
    <property type="term" value="F:peptide hormone binding"/>
    <property type="evidence" value="ECO:0007669"/>
    <property type="project" value="TreeGrafter"/>
</dbReference>
<evidence type="ECO:0000256" key="2">
    <source>
        <dbReference type="ARBA" id="ARBA00022692"/>
    </source>
</evidence>
<keyword evidence="4" id="KW-0472">Membrane</keyword>